<reference evidence="2" key="1">
    <citation type="journal article" date="2021" name="Front. Microbiol.">
        <title>Comprehensive Comparative Genomics and Phenotyping of Methylobacterium Species.</title>
        <authorList>
            <person name="Alessa O."/>
            <person name="Ogura Y."/>
            <person name="Fujitani Y."/>
            <person name="Takami H."/>
            <person name="Hayashi T."/>
            <person name="Sahin N."/>
            <person name="Tani A."/>
        </authorList>
    </citation>
    <scope>NUCLEOTIDE SEQUENCE</scope>
    <source>
        <strain evidence="2">LMG 23639</strain>
    </source>
</reference>
<sequence length="1106" mass="112902">MATLTAVLDTADWRLAVPLAPSATPADYSGGRLVAAVTAVQGGAPVATADSNDGSLVFVPASGSAPAYFTLDLPVAARTFRVKAVTAVAADILWHPDPNDPAPADWLGRVQFRVHPGSGSAGIALPAQAPVLIPAQPYEGRIATEPMVVGPQGPVDRSYTDEQVADLIGGAPTGRQTLKGLSDALTGGDAAVAQAAAQADQAVAAAAATDATSKANAAKSDAISAAATDAANKAAAARSGAVSDVVGGAGTSANTLAKLDAKKPDTSSLGDAATKNTGMAAGTLAAGDDSRIVGATPKARLGIGTAPGDGTAQDTPLGADLLAWQTAGATVLGNQFPTITGKPLRLPAGSYRLTTPTTVPTTGTGMGALGDGTFTSRLDGVTFIAKDFRTRWSGFSLFSSTGAVVIGRMGLVYQGDGRRFSLADSLHFRDLDVAMQFDGTGAADNLVNIIFEKCNYAIRINATLGIQATNIEALSCYEVAYDFYALGEAKFANFRSIGAKCNLRLRGDTRGPCVESYFLQGTLTNAAKRSLPILGVSDDGNGFVKLALATKIACTVENRGSIFLGAGTYIGSRARARISVGPEIVGQVDAVTVAGSVQLLTASIPFTTDRGATAVLIAANINAGTGTHGYTAKAVGSSVSIDAPLADGAAANGRSITTTTSGGLSCPATNYIALVHASPHGLVWNDDVWLDTGVMYGTYWGSYPVRYVESPTVVLVEMPYSGAASGQAWVLPLLNAGAPGAQIANTAGAFDKGVTISSADDTTITLTTPFAGFPTLPAGASVTIAGWDVIIEAMETTSARVNDHFWHAGNINGLLIKSGFNISFNKTRLKNQIWILHRANPDLRSAQVNFDRGSARGRTSDTYDDVPICGSPTGWTDRSGNVDGNTTRPGTGYTSVASPAKSLPMIGWVAQLIEQRIYEDRIEFRIPTATGLEVNTINGTGSKFGGVTLKALGAAVNAIEMTAGLTGVRALIKQVGETNTGLQIDTAGGAIDLRTGGTRQAIVNNTTGAVAFVAITGATGTSGPSIQAQSGSLANAGLRLGGYQGGPVSGLTPFKDFNFTIATKPAGSLIGPGGRGWCSDAAPANNKAAYVDNSNVWRLSATDAAI</sequence>
<protein>
    <submittedName>
        <fullName evidence="2">Uncharacterized protein</fullName>
    </submittedName>
</protein>
<evidence type="ECO:0000313" key="2">
    <source>
        <dbReference type="EMBL" id="GJE08614.1"/>
    </source>
</evidence>
<keyword evidence="3" id="KW-1185">Reference proteome</keyword>
<feature type="region of interest" description="Disordered" evidence="1">
    <location>
        <begin position="859"/>
        <end position="882"/>
    </location>
</feature>
<dbReference type="EMBL" id="BPQR01000084">
    <property type="protein sequence ID" value="GJE08614.1"/>
    <property type="molecule type" value="Genomic_DNA"/>
</dbReference>
<accession>A0ABQ4T1D4</accession>
<organism evidence="2 3">
    <name type="scientific">Methylobacterium jeotgali</name>
    <dbReference type="NCBI Taxonomy" id="381630"/>
    <lineage>
        <taxon>Bacteria</taxon>
        <taxon>Pseudomonadati</taxon>
        <taxon>Pseudomonadota</taxon>
        <taxon>Alphaproteobacteria</taxon>
        <taxon>Hyphomicrobiales</taxon>
        <taxon>Methylobacteriaceae</taxon>
        <taxon>Methylobacterium</taxon>
    </lineage>
</organism>
<evidence type="ECO:0000256" key="1">
    <source>
        <dbReference type="SAM" id="MobiDB-lite"/>
    </source>
</evidence>
<gene>
    <name evidence="2" type="ORF">AOPFMNJM_3957</name>
</gene>
<evidence type="ECO:0000313" key="3">
    <source>
        <dbReference type="Proteomes" id="UP001055102"/>
    </source>
</evidence>
<feature type="compositionally biased region" description="Polar residues" evidence="1">
    <location>
        <begin position="873"/>
        <end position="882"/>
    </location>
</feature>
<name>A0ABQ4T1D4_9HYPH</name>
<dbReference type="RefSeq" id="WP_238278467.1">
    <property type="nucleotide sequence ID" value="NZ_BPQR01000084.1"/>
</dbReference>
<proteinExistence type="predicted"/>
<reference evidence="2" key="2">
    <citation type="submission" date="2021-08" db="EMBL/GenBank/DDBJ databases">
        <authorList>
            <person name="Tani A."/>
            <person name="Ola A."/>
            <person name="Ogura Y."/>
            <person name="Katsura K."/>
            <person name="Hayashi T."/>
        </authorList>
    </citation>
    <scope>NUCLEOTIDE SEQUENCE</scope>
    <source>
        <strain evidence="2">LMG 23639</strain>
    </source>
</reference>
<comment type="caution">
    <text evidence="2">The sequence shown here is derived from an EMBL/GenBank/DDBJ whole genome shotgun (WGS) entry which is preliminary data.</text>
</comment>
<dbReference type="Proteomes" id="UP001055102">
    <property type="component" value="Unassembled WGS sequence"/>
</dbReference>